<evidence type="ECO:0000256" key="14">
    <source>
        <dbReference type="HAMAP-Rule" id="MF_00454"/>
    </source>
</evidence>
<dbReference type="HAMAP" id="MF_00454">
    <property type="entry name" value="FluC"/>
    <property type="match status" value="1"/>
</dbReference>
<dbReference type="PANTHER" id="PTHR28259:SF16">
    <property type="entry name" value="FLUORIDE-SPECIFIC ION CHANNEL FLUC 2"/>
    <property type="match status" value="1"/>
</dbReference>
<protein>
    <recommendedName>
        <fullName evidence="14">Fluoride-specific ion channel FluC</fullName>
    </recommendedName>
</protein>
<accession>A0A5J5HN42</accession>
<comment type="caution">
    <text evidence="15">The sequence shown here is derived from an EMBL/GenBank/DDBJ whole genome shotgun (WGS) entry which is preliminary data.</text>
</comment>
<feature type="transmembrane region" description="Helical" evidence="14">
    <location>
        <begin position="6"/>
        <end position="23"/>
    </location>
</feature>
<dbReference type="EMBL" id="VYKL01000026">
    <property type="protein sequence ID" value="KAA9021776.1"/>
    <property type="molecule type" value="Genomic_DNA"/>
</dbReference>
<proteinExistence type="inferred from homology"/>
<sequence length="123" mass="13552">MIWLIGIGGLLGSTVRFLLGIFINSRIKKEAYFPYGTWMINSTGSFLLGVLANLYLTDRMSVWIWFLFGIGFCGAYTTFSTFAYETITIVGAKKGKVAWFYVIASVFSGVLAAGIGFFLANIV</sequence>
<feature type="binding site" evidence="14">
    <location>
        <position position="74"/>
    </location>
    <ligand>
        <name>Na(+)</name>
        <dbReference type="ChEBI" id="CHEBI:29101"/>
        <note>structural</note>
    </ligand>
</feature>
<dbReference type="AlphaFoldDB" id="A0A5J5HN42"/>
<dbReference type="Pfam" id="PF02537">
    <property type="entry name" value="CRCB"/>
    <property type="match status" value="1"/>
</dbReference>
<keyword evidence="2 14" id="KW-0813">Transport</keyword>
<evidence type="ECO:0000256" key="13">
    <source>
        <dbReference type="ARBA" id="ARBA00049940"/>
    </source>
</evidence>
<evidence type="ECO:0000256" key="8">
    <source>
        <dbReference type="ARBA" id="ARBA00023065"/>
    </source>
</evidence>
<dbReference type="RefSeq" id="WP_150441302.1">
    <property type="nucleotide sequence ID" value="NZ_VYKL01000026.1"/>
</dbReference>
<keyword evidence="7 14" id="KW-0915">Sodium</keyword>
<dbReference type="NCBIfam" id="TIGR00494">
    <property type="entry name" value="crcB"/>
    <property type="match status" value="1"/>
</dbReference>
<evidence type="ECO:0000256" key="10">
    <source>
        <dbReference type="ARBA" id="ARBA00023303"/>
    </source>
</evidence>
<gene>
    <name evidence="14 15" type="primary">crcB</name>
    <name evidence="14" type="synonym">fluC</name>
    <name evidence="15" type="ORF">F4V44_17535</name>
</gene>
<evidence type="ECO:0000256" key="12">
    <source>
        <dbReference type="ARBA" id="ARBA00035585"/>
    </source>
</evidence>
<keyword evidence="5 14" id="KW-0479">Metal-binding</keyword>
<dbReference type="GO" id="GO:0062054">
    <property type="term" value="F:fluoride channel activity"/>
    <property type="evidence" value="ECO:0007669"/>
    <property type="project" value="UniProtKB-UniRule"/>
</dbReference>
<dbReference type="GO" id="GO:0005886">
    <property type="term" value="C:plasma membrane"/>
    <property type="evidence" value="ECO:0007669"/>
    <property type="project" value="UniProtKB-SubCell"/>
</dbReference>
<dbReference type="Proteomes" id="UP000326671">
    <property type="component" value="Unassembled WGS sequence"/>
</dbReference>
<keyword evidence="16" id="KW-1185">Reference proteome</keyword>
<evidence type="ECO:0000313" key="15">
    <source>
        <dbReference type="EMBL" id="KAA9021776.1"/>
    </source>
</evidence>
<evidence type="ECO:0000256" key="11">
    <source>
        <dbReference type="ARBA" id="ARBA00035120"/>
    </source>
</evidence>
<evidence type="ECO:0000256" key="7">
    <source>
        <dbReference type="ARBA" id="ARBA00023053"/>
    </source>
</evidence>
<feature type="transmembrane region" description="Helical" evidence="14">
    <location>
        <begin position="97"/>
        <end position="120"/>
    </location>
</feature>
<keyword evidence="10 14" id="KW-0407">Ion channel</keyword>
<evidence type="ECO:0000256" key="3">
    <source>
        <dbReference type="ARBA" id="ARBA00022475"/>
    </source>
</evidence>
<evidence type="ECO:0000256" key="5">
    <source>
        <dbReference type="ARBA" id="ARBA00022723"/>
    </source>
</evidence>
<feature type="transmembrane region" description="Helical" evidence="14">
    <location>
        <begin position="35"/>
        <end position="56"/>
    </location>
</feature>
<dbReference type="GO" id="GO:0140114">
    <property type="term" value="P:cellular detoxification of fluoride"/>
    <property type="evidence" value="ECO:0007669"/>
    <property type="project" value="UniProtKB-UniRule"/>
</dbReference>
<dbReference type="GO" id="GO:0046872">
    <property type="term" value="F:metal ion binding"/>
    <property type="evidence" value="ECO:0007669"/>
    <property type="project" value="UniProtKB-KW"/>
</dbReference>
<keyword evidence="9 14" id="KW-0472">Membrane</keyword>
<keyword evidence="8 14" id="KW-0406">Ion transport</keyword>
<evidence type="ECO:0000256" key="1">
    <source>
        <dbReference type="ARBA" id="ARBA00004651"/>
    </source>
</evidence>
<evidence type="ECO:0000256" key="9">
    <source>
        <dbReference type="ARBA" id="ARBA00023136"/>
    </source>
</evidence>
<comment type="similarity">
    <text evidence="11 14">Belongs to the fluoride channel Fluc/FEX (TC 1.A.43) family.</text>
</comment>
<keyword evidence="6 14" id="KW-1133">Transmembrane helix</keyword>
<comment type="function">
    <text evidence="13 14">Fluoride-specific ion channel. Important for reducing fluoride concentration in the cell, thus reducing its toxicity.</text>
</comment>
<evidence type="ECO:0000313" key="16">
    <source>
        <dbReference type="Proteomes" id="UP000326671"/>
    </source>
</evidence>
<evidence type="ECO:0000256" key="6">
    <source>
        <dbReference type="ARBA" id="ARBA00022989"/>
    </source>
</evidence>
<reference evidence="15 16" key="1">
    <citation type="submission" date="2019-09" db="EMBL/GenBank/DDBJ databases">
        <title>Whole genome sequences of isolates from the Mars Exploration Rovers.</title>
        <authorList>
            <person name="Seuylemezian A."/>
            <person name="Vaishampayan P."/>
        </authorList>
    </citation>
    <scope>NUCLEOTIDE SEQUENCE [LARGE SCALE GENOMIC DNA]</scope>
    <source>
        <strain evidence="15 16">MER_TA_151</strain>
    </source>
</reference>
<organism evidence="15 16">
    <name type="scientific">Niallia endozanthoxylica</name>
    <dbReference type="NCBI Taxonomy" id="2036016"/>
    <lineage>
        <taxon>Bacteria</taxon>
        <taxon>Bacillati</taxon>
        <taxon>Bacillota</taxon>
        <taxon>Bacilli</taxon>
        <taxon>Bacillales</taxon>
        <taxon>Bacillaceae</taxon>
        <taxon>Niallia</taxon>
    </lineage>
</organism>
<feature type="transmembrane region" description="Helical" evidence="14">
    <location>
        <begin position="62"/>
        <end position="85"/>
    </location>
</feature>
<comment type="catalytic activity">
    <reaction evidence="12">
        <text>fluoride(in) = fluoride(out)</text>
        <dbReference type="Rhea" id="RHEA:76159"/>
        <dbReference type="ChEBI" id="CHEBI:17051"/>
    </reaction>
    <physiologicalReaction direction="left-to-right" evidence="12">
        <dbReference type="Rhea" id="RHEA:76160"/>
    </physiologicalReaction>
</comment>
<feature type="binding site" evidence="14">
    <location>
        <position position="77"/>
    </location>
    <ligand>
        <name>Na(+)</name>
        <dbReference type="ChEBI" id="CHEBI:29101"/>
        <note>structural</note>
    </ligand>
</feature>
<dbReference type="InterPro" id="IPR003691">
    <property type="entry name" value="FluC"/>
</dbReference>
<evidence type="ECO:0000256" key="2">
    <source>
        <dbReference type="ARBA" id="ARBA00022448"/>
    </source>
</evidence>
<comment type="subcellular location">
    <subcellularLocation>
        <location evidence="1 14">Cell membrane</location>
        <topology evidence="1 14">Multi-pass membrane protein</topology>
    </subcellularLocation>
</comment>
<evidence type="ECO:0000256" key="4">
    <source>
        <dbReference type="ARBA" id="ARBA00022692"/>
    </source>
</evidence>
<comment type="activity regulation">
    <text evidence="14">Na(+) is not transported, but it plays an essential structural role and its presence is essential for fluoride channel function.</text>
</comment>
<keyword evidence="3 14" id="KW-1003">Cell membrane</keyword>
<name>A0A5J5HN42_9BACI</name>
<dbReference type="PANTHER" id="PTHR28259">
    <property type="entry name" value="FLUORIDE EXPORT PROTEIN 1-RELATED"/>
    <property type="match status" value="1"/>
</dbReference>
<keyword evidence="4 14" id="KW-0812">Transmembrane</keyword>
<dbReference type="OrthoDB" id="9815830at2"/>